<dbReference type="PANTHER" id="PTHR30373">
    <property type="entry name" value="UPF0603 PROTEIN YGCG"/>
    <property type="match status" value="1"/>
</dbReference>
<comment type="caution">
    <text evidence="5">The sequence shown here is derived from an EMBL/GenBank/DDBJ whole genome shotgun (WGS) entry which is preliminary data.</text>
</comment>
<sequence>MARLLAILGLFLVLQSAASAQSLAPVPSLDGPVVDTTGTLDAATRQALEARARALQDAKGSQLQVLMVPTTAPEDIAQYAVRVFEQWQLGRKGVDDGVLLVVAKDDRRVHIEVGYGLEGAIPDATAHRVIQEYLVPRFRAGDFAGGVDEASRVLAGLVEGEPLPAPMADRRDDGGSGGNWLGALFAAFVVAQLARAIFRRVPTFPRGLLGGALSGGIAWLLSSAMLVGGVGAVLGFFIGLASASAGGGRGGRFARDSGWGGFGGGSSSGGWGGSGGGGGGWSGGGGMSGGGGASGSW</sequence>
<dbReference type="PANTHER" id="PTHR30373:SF2">
    <property type="entry name" value="UPF0603 PROTEIN YGCG"/>
    <property type="match status" value="1"/>
</dbReference>
<accession>A0A7W3TJ26</accession>
<keyword evidence="2" id="KW-0812">Transmembrane</keyword>
<dbReference type="Gene3D" id="3.10.310.50">
    <property type="match status" value="1"/>
</dbReference>
<keyword evidence="6" id="KW-1185">Reference proteome</keyword>
<reference evidence="5 6" key="1">
    <citation type="submission" date="2020-08" db="EMBL/GenBank/DDBJ databases">
        <authorList>
            <person name="Xu S."/>
            <person name="Li A."/>
        </authorList>
    </citation>
    <scope>NUCLEOTIDE SEQUENCE [LARGE SCALE GENOMIC DNA]</scope>
    <source>
        <strain evidence="5 6">119BY6-57</strain>
    </source>
</reference>
<protein>
    <submittedName>
        <fullName evidence="5">TPM domain-containing protein</fullName>
    </submittedName>
</protein>
<feature type="region of interest" description="Disordered" evidence="1">
    <location>
        <begin position="265"/>
        <end position="297"/>
    </location>
</feature>
<feature type="signal peptide" evidence="3">
    <location>
        <begin position="1"/>
        <end position="20"/>
    </location>
</feature>
<evidence type="ECO:0000256" key="1">
    <source>
        <dbReference type="SAM" id="MobiDB-lite"/>
    </source>
</evidence>
<evidence type="ECO:0000313" key="6">
    <source>
        <dbReference type="Proteomes" id="UP000523196"/>
    </source>
</evidence>
<dbReference type="Pfam" id="PF04536">
    <property type="entry name" value="TPM_phosphatase"/>
    <property type="match status" value="1"/>
</dbReference>
<dbReference type="AlphaFoldDB" id="A0A7W3TJ26"/>
<organism evidence="5 6">
    <name type="scientific">Marilutibacter spongiae</name>
    <dbReference type="NCBI Taxonomy" id="2025720"/>
    <lineage>
        <taxon>Bacteria</taxon>
        <taxon>Pseudomonadati</taxon>
        <taxon>Pseudomonadota</taxon>
        <taxon>Gammaproteobacteria</taxon>
        <taxon>Lysobacterales</taxon>
        <taxon>Lysobacteraceae</taxon>
        <taxon>Marilutibacter</taxon>
    </lineage>
</organism>
<name>A0A7W3TJ26_9GAMM</name>
<keyword evidence="2" id="KW-1133">Transmembrane helix</keyword>
<feature type="transmembrane region" description="Helical" evidence="2">
    <location>
        <begin position="180"/>
        <end position="198"/>
    </location>
</feature>
<keyword evidence="3" id="KW-0732">Signal</keyword>
<dbReference type="EMBL" id="JACHTF010000001">
    <property type="protein sequence ID" value="MBB1059228.1"/>
    <property type="molecule type" value="Genomic_DNA"/>
</dbReference>
<gene>
    <name evidence="5" type="ORF">H4F98_01420</name>
</gene>
<dbReference type="Proteomes" id="UP000523196">
    <property type="component" value="Unassembled WGS sequence"/>
</dbReference>
<feature type="domain" description="TPM" evidence="4">
    <location>
        <begin position="33"/>
        <end position="154"/>
    </location>
</feature>
<evidence type="ECO:0000259" key="4">
    <source>
        <dbReference type="Pfam" id="PF04536"/>
    </source>
</evidence>
<keyword evidence="2" id="KW-0472">Membrane</keyword>
<dbReference type="InterPro" id="IPR007621">
    <property type="entry name" value="TPM_dom"/>
</dbReference>
<proteinExistence type="predicted"/>
<feature type="transmembrane region" description="Helical" evidence="2">
    <location>
        <begin position="219"/>
        <end position="243"/>
    </location>
</feature>
<evidence type="ECO:0000256" key="3">
    <source>
        <dbReference type="SAM" id="SignalP"/>
    </source>
</evidence>
<evidence type="ECO:0000313" key="5">
    <source>
        <dbReference type="EMBL" id="MBB1059228.1"/>
    </source>
</evidence>
<evidence type="ECO:0000256" key="2">
    <source>
        <dbReference type="SAM" id="Phobius"/>
    </source>
</evidence>
<feature type="chain" id="PRO_5031401565" evidence="3">
    <location>
        <begin position="21"/>
        <end position="297"/>
    </location>
</feature>